<accession>A0ABT3L611</accession>
<keyword evidence="1" id="KW-0472">Membrane</keyword>
<sequence>MLDHKAVGIAPDLLQHKEKVLSFVLAQYQRMPDFLKLPFGILTFCFNFWGLVTGGRFFIYLSASQQKKQIQAWQSSSLKISRDFIKFYESLVIFSGCSYV</sequence>
<keyword evidence="1" id="KW-1133">Transmembrane helix</keyword>
<evidence type="ECO:0008006" key="4">
    <source>
        <dbReference type="Google" id="ProtNLM"/>
    </source>
</evidence>
<dbReference type="EMBL" id="JAIHOM010000051">
    <property type="protein sequence ID" value="MCW6036936.1"/>
    <property type="molecule type" value="Genomic_DNA"/>
</dbReference>
<comment type="caution">
    <text evidence="2">The sequence shown here is derived from an EMBL/GenBank/DDBJ whole genome shotgun (WGS) entry which is preliminary data.</text>
</comment>
<reference evidence="2 3" key="1">
    <citation type="submission" date="2021-08" db="EMBL/GenBank/DDBJ databases">
        <title>Draft genome sequence of Spirulina subsalsa with high tolerance to salinity and hype-accumulation of phycocyanin.</title>
        <authorList>
            <person name="Pei H."/>
            <person name="Jiang L."/>
        </authorList>
    </citation>
    <scope>NUCLEOTIDE SEQUENCE [LARGE SCALE GENOMIC DNA]</scope>
    <source>
        <strain evidence="2 3">FACHB-351</strain>
    </source>
</reference>
<feature type="transmembrane region" description="Helical" evidence="1">
    <location>
        <begin position="37"/>
        <end position="59"/>
    </location>
</feature>
<keyword evidence="3" id="KW-1185">Reference proteome</keyword>
<evidence type="ECO:0000256" key="1">
    <source>
        <dbReference type="SAM" id="Phobius"/>
    </source>
</evidence>
<protein>
    <recommendedName>
        <fullName evidence="4">Transposase</fullName>
    </recommendedName>
</protein>
<name>A0ABT3L611_9CYAN</name>
<evidence type="ECO:0000313" key="2">
    <source>
        <dbReference type="EMBL" id="MCW6036936.1"/>
    </source>
</evidence>
<gene>
    <name evidence="2" type="ORF">K4A83_11770</name>
</gene>
<proteinExistence type="predicted"/>
<dbReference type="Proteomes" id="UP001526426">
    <property type="component" value="Unassembled WGS sequence"/>
</dbReference>
<keyword evidence="1" id="KW-0812">Transmembrane</keyword>
<organism evidence="2 3">
    <name type="scientific">Spirulina subsalsa FACHB-351</name>
    <dbReference type="NCBI Taxonomy" id="234711"/>
    <lineage>
        <taxon>Bacteria</taxon>
        <taxon>Bacillati</taxon>
        <taxon>Cyanobacteriota</taxon>
        <taxon>Cyanophyceae</taxon>
        <taxon>Spirulinales</taxon>
        <taxon>Spirulinaceae</taxon>
        <taxon>Spirulina</taxon>
    </lineage>
</organism>
<dbReference type="RefSeq" id="WP_265264760.1">
    <property type="nucleotide sequence ID" value="NZ_JAIHOM010000051.1"/>
</dbReference>
<evidence type="ECO:0000313" key="3">
    <source>
        <dbReference type="Proteomes" id="UP001526426"/>
    </source>
</evidence>